<reference evidence="2" key="1">
    <citation type="submission" date="2017-04" db="EMBL/GenBank/DDBJ databases">
        <title>Genome deletions in a multicellular cyanobacterial endosymbiont for morphological adaptation in marine diatoms.</title>
        <authorList>
            <person name="Wang Y."/>
            <person name="Gao H."/>
            <person name="Li R."/>
            <person name="Xu X."/>
        </authorList>
    </citation>
    <scope>NUCLEOTIDE SEQUENCE</scope>
    <source>
        <strain evidence="2">FACHB 800</strain>
    </source>
</reference>
<evidence type="ECO:0000313" key="2">
    <source>
        <dbReference type="EMBL" id="QXE21834.1"/>
    </source>
</evidence>
<dbReference type="Proteomes" id="UP000683511">
    <property type="component" value="Chromosome"/>
</dbReference>
<feature type="transmembrane region" description="Helical" evidence="1">
    <location>
        <begin position="6"/>
        <end position="24"/>
    </location>
</feature>
<name>A0A975T4C7_9NOST</name>
<dbReference type="AlphaFoldDB" id="A0A975T4C7"/>
<protein>
    <submittedName>
        <fullName evidence="2">Uncharacterized protein</fullName>
    </submittedName>
</protein>
<feature type="transmembrane region" description="Helical" evidence="1">
    <location>
        <begin position="461"/>
        <end position="483"/>
    </location>
</feature>
<keyword evidence="3" id="KW-1185">Reference proteome</keyword>
<keyword evidence="1" id="KW-0812">Transmembrane</keyword>
<dbReference type="EMBL" id="CP021056">
    <property type="protein sequence ID" value="QXE21834.1"/>
    <property type="molecule type" value="Genomic_DNA"/>
</dbReference>
<keyword evidence="1" id="KW-0472">Membrane</keyword>
<evidence type="ECO:0000256" key="1">
    <source>
        <dbReference type="SAM" id="Phobius"/>
    </source>
</evidence>
<sequence>MNLPFILDVALGLIFIYLIFSLLASEIQELIATILQWRAQHLRKSIEILLAGDALDSEDSKVIQLANKIYTNPLVKGINQEAKGFLPTLPRKATWLISAMFNSLRKPTSRLKKETIFGDNKHSAPSYIPAETFATTLVDTLQLTMVVQKLTEIRLEKFKDEKLAEVKNILLSLEEKVENNEVSNEIIKDIVDTFEQLNSEYNQIVADYKNSKTDVQISLNRMGDSFDKYIDHFQYHVENNQEFLEKTWRNLKFFRKGIFDNIEQTIAVNGLKPNIHEIVQSIQQGSAVYAEMKAALQDQDSETYQKIQELIDSLPAPVVTSIATMAKRVQMTANTAEEGIQIFRREIEKSFDSSMERAGGVYKRNAKGVAILIGVTLAVSANADTFHMISRLSKDTILRAAIINKVVQVSSENPNQSGLVNIDTNRILEDITLPIGWNNNNLQEQLGANQSLGTIGKIYRILAMITGWLITGLAIAMGASFWFDILSKVMNVRNVGKQVKGVKD</sequence>
<organism evidence="2 3">
    <name type="scientific">Richelia sinica FACHB-800</name>
    <dbReference type="NCBI Taxonomy" id="1357546"/>
    <lineage>
        <taxon>Bacteria</taxon>
        <taxon>Bacillati</taxon>
        <taxon>Cyanobacteriota</taxon>
        <taxon>Cyanophyceae</taxon>
        <taxon>Nostocales</taxon>
        <taxon>Nostocaceae</taxon>
        <taxon>Richelia</taxon>
    </lineage>
</organism>
<gene>
    <name evidence="2" type="ORF">B6N60_00512</name>
</gene>
<dbReference type="KEGG" id="rsin:B6N60_00512"/>
<proteinExistence type="predicted"/>
<dbReference type="RefSeq" id="WP_190601020.1">
    <property type="nucleotide sequence ID" value="NZ_CP021056.1"/>
</dbReference>
<keyword evidence="1" id="KW-1133">Transmembrane helix</keyword>
<accession>A0A975T4C7</accession>
<evidence type="ECO:0000313" key="3">
    <source>
        <dbReference type="Proteomes" id="UP000683511"/>
    </source>
</evidence>